<proteinExistence type="predicted"/>
<dbReference type="OrthoDB" id="9793856at2"/>
<keyword evidence="4" id="KW-1185">Reference proteome</keyword>
<dbReference type="InterPro" id="IPR008929">
    <property type="entry name" value="Chondroitin_lyas"/>
</dbReference>
<dbReference type="InterPro" id="IPR012480">
    <property type="entry name" value="Hepar_II_III_C"/>
</dbReference>
<protein>
    <recommendedName>
        <fullName evidence="2">Heparinase II/III-like C-terminal domain-containing protein</fullName>
    </recommendedName>
</protein>
<dbReference type="KEGG" id="ail:FLP10_06325"/>
<dbReference type="EMBL" id="CP043505">
    <property type="protein sequence ID" value="QEO14081.1"/>
    <property type="molecule type" value="Genomic_DNA"/>
</dbReference>
<dbReference type="Gene3D" id="1.50.10.100">
    <property type="entry name" value="Chondroitin AC/alginate lyase"/>
    <property type="match status" value="1"/>
</dbReference>
<dbReference type="SUPFAM" id="SSF48230">
    <property type="entry name" value="Chondroitin AC/alginate lyase"/>
    <property type="match status" value="1"/>
</dbReference>
<evidence type="ECO:0000313" key="4">
    <source>
        <dbReference type="Proteomes" id="UP000324678"/>
    </source>
</evidence>
<name>A0A5C1YDC1_9MICO</name>
<feature type="domain" description="Heparinase II/III-like C-terminal" evidence="2">
    <location>
        <begin position="437"/>
        <end position="589"/>
    </location>
</feature>
<dbReference type="Proteomes" id="UP000324678">
    <property type="component" value="Chromosome"/>
</dbReference>
<evidence type="ECO:0000259" key="2">
    <source>
        <dbReference type="Pfam" id="PF07940"/>
    </source>
</evidence>
<dbReference type="GO" id="GO:0016829">
    <property type="term" value="F:lyase activity"/>
    <property type="evidence" value="ECO:0007669"/>
    <property type="project" value="InterPro"/>
</dbReference>
<dbReference type="AlphaFoldDB" id="A0A5C1YDC1"/>
<sequence length="663" mass="71821">MDAAPDAHPPFRGPLAAALERRAGIHRDDLRDELVRVLIAPDSALPVASALDRDTWDLERGAADRPALRAALRDAEAGAIEPWPQPLASAAARLHRDGDRTVWEAAAFGRQHRLSVAAIAAAATLDDRLVDEVADGVQLLCEQSSWCWPAHDDAFAVHGSVLADVTDPYLDLGAGDVLAQLAWVDHLLGAQLDRRYPGLRTRIRHEARVRVFDPFRRRRDWHWIGLDGDVHNWNPWIHGNVLVGALRLLDGDGDRDRRAELVALAIEGLDRYVAALPDDGAVDEGYGYWWNGACRALEALDVLAHATGGVLDATRDIPSLRATVAFPHRMHLGGGWYLNLADGQARPADALPWHALHRAARAVGDAAAQAHAASHRIPGEPAATPGQELGRLLRGVTDAAWLAARPGSPPLVRDVWLPSIEVLVARVAAGRVDGLTVAVKGGGNGEHHNHDDVGSFVVASDGVPVLVDAGRPTYTAATFGPGRAEIWTMQSAWHNVPWVRGSGQGTGPEFRAADVSARVGEASTSLALDLASAYLVADLRSWRREVRLERAPVAVRIEDRWELAPSTSGDEPRTAVRLLVAGDLDLDDGHARIVPLEGATPVVLTWPAGVPVVTETRDLDDPLLVEVWGHRLTRIEFDVTHRDAFSVTVELDLVNAKDDRDDR</sequence>
<accession>A0A5C1YDC1</accession>
<evidence type="ECO:0000313" key="3">
    <source>
        <dbReference type="EMBL" id="QEO14081.1"/>
    </source>
</evidence>
<dbReference type="Pfam" id="PF07940">
    <property type="entry name" value="Hepar_II_III_C"/>
    <property type="match status" value="1"/>
</dbReference>
<gene>
    <name evidence="3" type="ORF">FLP10_06325</name>
</gene>
<dbReference type="RefSeq" id="WP_149160103.1">
    <property type="nucleotide sequence ID" value="NZ_CP043505.1"/>
</dbReference>
<comment type="subcellular location">
    <subcellularLocation>
        <location evidence="1">Cell envelope</location>
    </subcellularLocation>
</comment>
<dbReference type="GO" id="GO:0030313">
    <property type="term" value="C:cell envelope"/>
    <property type="evidence" value="ECO:0007669"/>
    <property type="project" value="UniProtKB-SubCell"/>
</dbReference>
<dbReference type="Gene3D" id="2.70.98.70">
    <property type="match status" value="1"/>
</dbReference>
<organism evidence="3 4">
    <name type="scientific">Agromyces intestinalis</name>
    <dbReference type="NCBI Taxonomy" id="2592652"/>
    <lineage>
        <taxon>Bacteria</taxon>
        <taxon>Bacillati</taxon>
        <taxon>Actinomycetota</taxon>
        <taxon>Actinomycetes</taxon>
        <taxon>Micrococcales</taxon>
        <taxon>Microbacteriaceae</taxon>
        <taxon>Agromyces</taxon>
    </lineage>
</organism>
<reference evidence="3 4" key="1">
    <citation type="submission" date="2019-09" db="EMBL/GenBank/DDBJ databases">
        <title>Genome sequencing of strain KACC 19306.</title>
        <authorList>
            <person name="Heo J."/>
            <person name="Kim S.-J."/>
            <person name="Kim J.-S."/>
            <person name="Hong S.-B."/>
            <person name="Kwon S.-W."/>
        </authorList>
    </citation>
    <scope>NUCLEOTIDE SEQUENCE [LARGE SCALE GENOMIC DNA]</scope>
    <source>
        <strain evidence="3 4">KACC 19306</strain>
    </source>
</reference>
<evidence type="ECO:0000256" key="1">
    <source>
        <dbReference type="ARBA" id="ARBA00004196"/>
    </source>
</evidence>